<evidence type="ECO:0000256" key="10">
    <source>
        <dbReference type="ARBA" id="ARBA00038661"/>
    </source>
</evidence>
<dbReference type="GO" id="GO:0003682">
    <property type="term" value="F:chromatin binding"/>
    <property type="evidence" value="ECO:0007669"/>
    <property type="project" value="EnsemblFungi"/>
</dbReference>
<dbReference type="Pfam" id="PF00022">
    <property type="entry name" value="Actin"/>
    <property type="match status" value="1"/>
</dbReference>
<dbReference type="Gene3D" id="3.30.420.40">
    <property type="match status" value="3"/>
</dbReference>
<dbReference type="GO" id="GO:0006338">
    <property type="term" value="P:chromatin remodeling"/>
    <property type="evidence" value="ECO:0007669"/>
    <property type="project" value="EnsemblFungi"/>
</dbReference>
<dbReference type="AlphaFoldDB" id="A0A1E4SEH1"/>
<evidence type="ECO:0000256" key="14">
    <source>
        <dbReference type="ARBA" id="ARBA00077253"/>
    </source>
</evidence>
<dbReference type="InterPro" id="IPR043129">
    <property type="entry name" value="ATPase_NBD"/>
</dbReference>
<evidence type="ECO:0000313" key="15">
    <source>
        <dbReference type="EMBL" id="ODV77907.1"/>
    </source>
</evidence>
<evidence type="ECO:0000256" key="7">
    <source>
        <dbReference type="ARBA" id="ARBA00023204"/>
    </source>
</evidence>
<keyword evidence="4" id="KW-0805">Transcription regulation</keyword>
<dbReference type="GO" id="GO:0031011">
    <property type="term" value="C:Ino80 complex"/>
    <property type="evidence" value="ECO:0007669"/>
    <property type="project" value="EnsemblFungi"/>
</dbReference>
<dbReference type="InterPro" id="IPR004000">
    <property type="entry name" value="Actin"/>
</dbReference>
<dbReference type="Gene3D" id="3.90.640.10">
    <property type="entry name" value="Actin, Chain A, domain 4"/>
    <property type="match status" value="1"/>
</dbReference>
<dbReference type="RefSeq" id="XP_020063029.1">
    <property type="nucleotide sequence ID" value="XM_020211107.1"/>
</dbReference>
<dbReference type="STRING" id="984487.A0A1E4SEH1"/>
<dbReference type="SUPFAM" id="SSF53067">
    <property type="entry name" value="Actin-like ATPase domain"/>
    <property type="match status" value="2"/>
</dbReference>
<dbReference type="FunFam" id="3.30.420.40:FF:000058">
    <property type="entry name" value="Putative actin-related protein 5"/>
    <property type="match status" value="1"/>
</dbReference>
<reference evidence="16" key="1">
    <citation type="submission" date="2016-05" db="EMBL/GenBank/DDBJ databases">
        <title>Comparative genomics of biotechnologically important yeasts.</title>
        <authorList>
            <consortium name="DOE Joint Genome Institute"/>
            <person name="Riley R."/>
            <person name="Haridas S."/>
            <person name="Wolfe K.H."/>
            <person name="Lopes M.R."/>
            <person name="Hittinger C.T."/>
            <person name="Goker M."/>
            <person name="Salamov A."/>
            <person name="Wisecaver J."/>
            <person name="Long T.M."/>
            <person name="Aerts A.L."/>
            <person name="Barry K."/>
            <person name="Choi C."/>
            <person name="Clum A."/>
            <person name="Coughlan A.Y."/>
            <person name="Deshpande S."/>
            <person name="Douglass A.P."/>
            <person name="Hanson S.J."/>
            <person name="Klenk H.-P."/>
            <person name="Labutti K."/>
            <person name="Lapidus A."/>
            <person name="Lindquist E."/>
            <person name="Lipzen A."/>
            <person name="Meier-Kolthoff J.P."/>
            <person name="Ohm R.A."/>
            <person name="Otillar R.P."/>
            <person name="Pangilinan J."/>
            <person name="Peng Y."/>
            <person name="Rokas A."/>
            <person name="Rosa C.A."/>
            <person name="Scheuner C."/>
            <person name="Sibirny A.A."/>
            <person name="Slot J.C."/>
            <person name="Stielow J.B."/>
            <person name="Sun H."/>
            <person name="Kurtzman C.P."/>
            <person name="Blackwell M."/>
            <person name="Grigoriev I.V."/>
            <person name="Jeffries T.W."/>
        </authorList>
    </citation>
    <scope>NUCLEOTIDE SEQUENCE [LARGE SCALE GENOMIC DNA]</scope>
    <source>
        <strain evidence="16">NRRL Y-17324</strain>
    </source>
</reference>
<comment type="subcellular location">
    <subcellularLocation>
        <location evidence="1">Nucleus</location>
    </subcellularLocation>
</comment>
<dbReference type="EMBL" id="KV453914">
    <property type="protein sequence ID" value="ODV77907.1"/>
    <property type="molecule type" value="Genomic_DNA"/>
</dbReference>
<name>A0A1E4SEH1_9ASCO</name>
<evidence type="ECO:0000256" key="5">
    <source>
        <dbReference type="ARBA" id="ARBA00023159"/>
    </source>
</evidence>
<keyword evidence="2" id="KW-0227">DNA damage</keyword>
<dbReference type="CDD" id="cd13395">
    <property type="entry name" value="ASKHA_NBD_Arp4_ACTL6-like"/>
    <property type="match status" value="1"/>
</dbReference>
<gene>
    <name evidence="15" type="ORF">CANTADRAFT_7383</name>
</gene>
<evidence type="ECO:0000256" key="9">
    <source>
        <dbReference type="ARBA" id="ARBA00038320"/>
    </source>
</evidence>
<keyword evidence="16" id="KW-1185">Reference proteome</keyword>
<evidence type="ECO:0000256" key="3">
    <source>
        <dbReference type="ARBA" id="ARBA00022853"/>
    </source>
</evidence>
<dbReference type="GO" id="GO:0042393">
    <property type="term" value="F:histone binding"/>
    <property type="evidence" value="ECO:0007669"/>
    <property type="project" value="EnsemblFungi"/>
</dbReference>
<keyword evidence="7" id="KW-0234">DNA repair</keyword>
<dbReference type="Proteomes" id="UP000094285">
    <property type="component" value="Unassembled WGS sequence"/>
</dbReference>
<evidence type="ECO:0000256" key="4">
    <source>
        <dbReference type="ARBA" id="ARBA00023015"/>
    </source>
</evidence>
<dbReference type="GO" id="GO:0005524">
    <property type="term" value="F:ATP binding"/>
    <property type="evidence" value="ECO:0007669"/>
    <property type="project" value="EnsemblFungi"/>
</dbReference>
<organism evidence="15 16">
    <name type="scientific">Suhomyces tanzawaensis NRRL Y-17324</name>
    <dbReference type="NCBI Taxonomy" id="984487"/>
    <lineage>
        <taxon>Eukaryota</taxon>
        <taxon>Fungi</taxon>
        <taxon>Dikarya</taxon>
        <taxon>Ascomycota</taxon>
        <taxon>Saccharomycotina</taxon>
        <taxon>Pichiomycetes</taxon>
        <taxon>Debaryomycetaceae</taxon>
        <taxon>Suhomyces</taxon>
    </lineage>
</organism>
<dbReference type="SMART" id="SM00268">
    <property type="entry name" value="ACTIN"/>
    <property type="match status" value="1"/>
</dbReference>
<evidence type="ECO:0000256" key="6">
    <source>
        <dbReference type="ARBA" id="ARBA00023163"/>
    </source>
</evidence>
<comment type="function">
    <text evidence="13">Chromatin interaction component of the NuA4 histone acetyltransferase complex which is involved in transcriptional activation of selected genes principally by acetylation of nucleosomal histone H4 and H2A. The NuA4 complex is also involved in DNA repair. Is required for NuA4 complex integrity. Component of the SWR1 complex which mediates the ATP-dependent exchange of histone H2A for the H2A variant HZT1 leading to transcriptional regulation of selected genes by chromatin remodeling. Component of the INO80 complex which remodels chromatin by shifting nucleosomes and is involved in DNA repair.</text>
</comment>
<evidence type="ECO:0000256" key="2">
    <source>
        <dbReference type="ARBA" id="ARBA00022763"/>
    </source>
</evidence>
<dbReference type="PANTHER" id="PTHR11937">
    <property type="entry name" value="ACTIN"/>
    <property type="match status" value="1"/>
</dbReference>
<evidence type="ECO:0000313" key="16">
    <source>
        <dbReference type="Proteomes" id="UP000094285"/>
    </source>
</evidence>
<dbReference type="OrthoDB" id="5132116at2759"/>
<sequence length="479" mass="53742">MSGSNNTTVYGGDEINAIVLDPGSFHTRIGYAGDDFPKVVTSSCYASPTDDAMTDSTSSSRIFGEAINVPRANYKVSPILKDSIIEDWDAAVDQYSHYFKTILNIEYPEHPLLVTEPVWAEHSYRKTMVENFYEHFDFAALYLAKAPTCISFQQGRSNCLVVDIGHDSVSVTPVIDGISLLKNSMRTHYAGQFLSDQVKDFVDSKQGLAVQSTYKVRSKTPTVYPEAAQYQERDVTQVTTSFDEYQQAKVWHEFKETVFEIPEKSLTSPNPQTSNLKEFYSLEVHRRMFEFPTGQSVPLGFERFQLAESIFDPVSYKFHTQELADKYPANNGELKFSNLYDDYKPIKRMRKAESSQSTPTPAGFGASTTTEARGLSQLITHTLSTIDIDLRASVAHNIIVTGGLSLIPQLTERLYNELCTANPGLKIRLHAAGNSSERVNQAWIGGSVLASLGTFHQMWVSKEEYEEAGAERILNQRFR</sequence>
<proteinExistence type="inferred from homology"/>
<evidence type="ECO:0000256" key="11">
    <source>
        <dbReference type="ARBA" id="ARBA00041020"/>
    </source>
</evidence>
<keyword evidence="5" id="KW-0010">Activator</keyword>
<evidence type="ECO:0000256" key="13">
    <source>
        <dbReference type="ARBA" id="ARBA00053941"/>
    </source>
</evidence>
<dbReference type="InterPro" id="IPR004001">
    <property type="entry name" value="Actin_CS"/>
</dbReference>
<keyword evidence="6" id="KW-0804">Transcription</keyword>
<keyword evidence="8" id="KW-0539">Nucleus</keyword>
<dbReference type="GO" id="GO:0000812">
    <property type="term" value="C:Swr1 complex"/>
    <property type="evidence" value="ECO:0007669"/>
    <property type="project" value="EnsemblFungi"/>
</dbReference>
<dbReference type="PROSITE" id="PS00432">
    <property type="entry name" value="ACTINS_2"/>
    <property type="match status" value="1"/>
</dbReference>
<comment type="subunit">
    <text evidence="10">Component of the NuA4 histone acetyltransferase complex, of the INO80 chromatin remodeling complex, and of the SWR1 chromatin remodeling complex.</text>
</comment>
<dbReference type="GO" id="GO:0051382">
    <property type="term" value="P:kinetochore assembly"/>
    <property type="evidence" value="ECO:0007669"/>
    <property type="project" value="EnsemblFungi"/>
</dbReference>
<accession>A0A1E4SEH1</accession>
<dbReference type="GeneID" id="30985243"/>
<evidence type="ECO:0000256" key="1">
    <source>
        <dbReference type="ARBA" id="ARBA00004123"/>
    </source>
</evidence>
<evidence type="ECO:0000256" key="8">
    <source>
        <dbReference type="ARBA" id="ARBA00023242"/>
    </source>
</evidence>
<comment type="similarity">
    <text evidence="9">Belongs to the actin family. ARP4 subfamily.</text>
</comment>
<evidence type="ECO:0000256" key="12">
    <source>
        <dbReference type="ARBA" id="ARBA00042445"/>
    </source>
</evidence>
<dbReference type="GO" id="GO:0006357">
    <property type="term" value="P:regulation of transcription by RNA polymerase II"/>
    <property type="evidence" value="ECO:0007669"/>
    <property type="project" value="EnsemblFungi"/>
</dbReference>
<dbReference type="GO" id="GO:0006281">
    <property type="term" value="P:DNA repair"/>
    <property type="evidence" value="ECO:0007669"/>
    <property type="project" value="UniProtKB-KW"/>
</dbReference>
<protein>
    <recommendedName>
        <fullName evidence="11">Actin-related protein 4</fullName>
    </recommendedName>
    <alternativeName>
        <fullName evidence="12 14">Actin-like protein ARP4</fullName>
    </alternativeName>
</protein>
<dbReference type="FunFam" id="3.30.420.40:FF:000203">
    <property type="entry name" value="Actin-related protein 4"/>
    <property type="match status" value="1"/>
</dbReference>
<dbReference type="GO" id="GO:0035267">
    <property type="term" value="C:NuA4 histone acetyltransferase complex"/>
    <property type="evidence" value="ECO:0007669"/>
    <property type="project" value="EnsemblFungi"/>
</dbReference>
<keyword evidence="3" id="KW-0156">Chromatin regulator</keyword>